<organism evidence="2 3">
    <name type="scientific">Phialophora macrospora</name>
    <dbReference type="NCBI Taxonomy" id="1851006"/>
    <lineage>
        <taxon>Eukaryota</taxon>
        <taxon>Fungi</taxon>
        <taxon>Dikarya</taxon>
        <taxon>Ascomycota</taxon>
        <taxon>Pezizomycotina</taxon>
        <taxon>Eurotiomycetes</taxon>
        <taxon>Chaetothyriomycetidae</taxon>
        <taxon>Chaetothyriales</taxon>
        <taxon>Herpotrichiellaceae</taxon>
        <taxon>Phialophora</taxon>
    </lineage>
</organism>
<name>A0A0D2FXM7_9EURO</name>
<dbReference type="EMBL" id="KN846961">
    <property type="protein sequence ID" value="KIW64674.1"/>
    <property type="molecule type" value="Genomic_DNA"/>
</dbReference>
<feature type="region of interest" description="Disordered" evidence="1">
    <location>
        <begin position="181"/>
        <end position="208"/>
    </location>
</feature>
<dbReference type="Proteomes" id="UP000054266">
    <property type="component" value="Unassembled WGS sequence"/>
</dbReference>
<gene>
    <name evidence="2" type="ORF">PV04_09592</name>
</gene>
<proteinExistence type="predicted"/>
<feature type="compositionally biased region" description="Basic and acidic residues" evidence="1">
    <location>
        <begin position="71"/>
        <end position="82"/>
    </location>
</feature>
<accession>A0A0D2FXM7</accession>
<feature type="region of interest" description="Disordered" evidence="1">
    <location>
        <begin position="57"/>
        <end position="136"/>
    </location>
</feature>
<keyword evidence="3" id="KW-1185">Reference proteome</keyword>
<feature type="region of interest" description="Disordered" evidence="1">
    <location>
        <begin position="18"/>
        <end position="39"/>
    </location>
</feature>
<reference evidence="2 3" key="1">
    <citation type="submission" date="2015-01" db="EMBL/GenBank/DDBJ databases">
        <title>The Genome Sequence of Capronia semiimmersa CBS27337.</title>
        <authorList>
            <consortium name="The Broad Institute Genomics Platform"/>
            <person name="Cuomo C."/>
            <person name="de Hoog S."/>
            <person name="Gorbushina A."/>
            <person name="Stielow B."/>
            <person name="Teixiera M."/>
            <person name="Abouelleil A."/>
            <person name="Chapman S.B."/>
            <person name="Priest M."/>
            <person name="Young S.K."/>
            <person name="Wortman J."/>
            <person name="Nusbaum C."/>
            <person name="Birren B."/>
        </authorList>
    </citation>
    <scope>NUCLEOTIDE SEQUENCE [LARGE SCALE GENOMIC DNA]</scope>
    <source>
        <strain evidence="2 3">CBS 27337</strain>
    </source>
</reference>
<protein>
    <submittedName>
        <fullName evidence="2">Uncharacterized protein</fullName>
    </submittedName>
</protein>
<evidence type="ECO:0000313" key="2">
    <source>
        <dbReference type="EMBL" id="KIW64674.1"/>
    </source>
</evidence>
<sequence>MDTTIDAKLVGKMIHSDCSQHHCRGSKRTPPTVPEAQQTPASLVVERWPPEFLHCGVWPPPRQSAESIGDGADKRTPVERKVKPPGQPVQVYPGGIPGTNKDATDSESSDSGVNGSRNEDDDDDNDMAITPAEPVTVTWDELSDAVDLVKMVPNKLSKDETPPKTARFKTPYSVLKLVARHGNSSAKKPPSSEADSLHPGKKPASPRQTLFDQEFEAECQARLEITDYLDTLADGPEFDEGFGCVWPLEDYRRQGWAKEMILAYPVECTEFVKKVREQLDRKQHRHEREGEVFWQAF</sequence>
<evidence type="ECO:0000256" key="1">
    <source>
        <dbReference type="SAM" id="MobiDB-lite"/>
    </source>
</evidence>
<evidence type="ECO:0000313" key="3">
    <source>
        <dbReference type="Proteomes" id="UP000054266"/>
    </source>
</evidence>
<dbReference type="AlphaFoldDB" id="A0A0D2FXM7"/>
<dbReference type="HOGENOM" id="CLU_081618_0_0_1"/>